<keyword evidence="6" id="KW-1185">Reference proteome</keyword>
<dbReference type="Gene3D" id="2.70.98.10">
    <property type="match status" value="1"/>
</dbReference>
<dbReference type="PIRSF" id="PIRSF016020">
    <property type="entry name" value="PHexose_mutarotase"/>
    <property type="match status" value="1"/>
</dbReference>
<comment type="similarity">
    <text evidence="2">Belongs to the glucose-6-phosphate 1-epimerase family.</text>
</comment>
<sequence length="254" mass="27390">MTSIRKVGNLSYHPSGAHVTSLETEWGDLFYLSSASAFGALEAIRGGVPIIAPWFATFLGDLQHGWARRSPWTIEETADGFHGELVNEGLSLGVDVIARADGLNIRLSIENTTAESRRVQLGFHPYFRVSDVEEIAVRGLEGVDLLDRVSGDTFPAEGDLTFDGLVDVIALGTPEVRIVDKHRVITVRSHGADSTVVWNPGEKKADSMGDIGVHEWNDFVCVEPALLGAGQEGVQLTPGEINILEMDVTVEAAG</sequence>
<proteinExistence type="inferred from homology"/>
<dbReference type="InterPro" id="IPR025532">
    <property type="entry name" value="G6P_1-epimerase"/>
</dbReference>
<dbReference type="GO" id="GO:0047938">
    <property type="term" value="F:glucose-6-phosphate 1-epimerase activity"/>
    <property type="evidence" value="ECO:0007669"/>
    <property type="project" value="UniProtKB-EC"/>
</dbReference>
<evidence type="ECO:0000256" key="1">
    <source>
        <dbReference type="ARBA" id="ARBA00001096"/>
    </source>
</evidence>
<dbReference type="Pfam" id="PF01263">
    <property type="entry name" value="Aldose_epim"/>
    <property type="match status" value="1"/>
</dbReference>
<reference evidence="5" key="1">
    <citation type="submission" date="2023-07" db="EMBL/GenBank/DDBJ databases">
        <title>Sequencing the genomes of 1000 actinobacteria strains.</title>
        <authorList>
            <person name="Klenk H.-P."/>
        </authorList>
    </citation>
    <scope>NUCLEOTIDE SEQUENCE</scope>
    <source>
        <strain evidence="5">DSM 107476</strain>
    </source>
</reference>
<dbReference type="SUPFAM" id="SSF74650">
    <property type="entry name" value="Galactose mutarotase-like"/>
    <property type="match status" value="1"/>
</dbReference>
<organism evidence="5 6">
    <name type="scientific">Corynebacterium guangdongense</name>
    <dbReference type="NCBI Taxonomy" id="1783348"/>
    <lineage>
        <taxon>Bacteria</taxon>
        <taxon>Bacillati</taxon>
        <taxon>Actinomycetota</taxon>
        <taxon>Actinomycetes</taxon>
        <taxon>Mycobacteriales</taxon>
        <taxon>Corynebacteriaceae</taxon>
        <taxon>Corynebacterium</taxon>
    </lineage>
</organism>
<evidence type="ECO:0000256" key="3">
    <source>
        <dbReference type="ARBA" id="ARBA00012083"/>
    </source>
</evidence>
<dbReference type="EC" id="5.1.3.15" evidence="3"/>
<dbReference type="InterPro" id="IPR014718">
    <property type="entry name" value="GH-type_carb-bd"/>
</dbReference>
<comment type="caution">
    <text evidence="5">The sequence shown here is derived from an EMBL/GenBank/DDBJ whole genome shotgun (WGS) entry which is preliminary data.</text>
</comment>
<comment type="catalytic activity">
    <reaction evidence="1">
        <text>alpha-D-glucose 6-phosphate = beta-D-glucose 6-phosphate</text>
        <dbReference type="Rhea" id="RHEA:16249"/>
        <dbReference type="ChEBI" id="CHEBI:58225"/>
        <dbReference type="ChEBI" id="CHEBI:58247"/>
        <dbReference type="EC" id="5.1.3.15"/>
    </reaction>
</comment>
<dbReference type="PANTHER" id="PTHR11122:SF13">
    <property type="entry name" value="GLUCOSE-6-PHOSPHATE 1-EPIMERASE"/>
    <property type="match status" value="1"/>
</dbReference>
<gene>
    <name evidence="5" type="ORF">J2S39_001686</name>
</gene>
<dbReference type="RefSeq" id="WP_290195314.1">
    <property type="nucleotide sequence ID" value="NZ_CP047654.1"/>
</dbReference>
<protein>
    <recommendedName>
        <fullName evidence="3">glucose-6-phosphate 1-epimerase</fullName>
        <ecNumber evidence="3">5.1.3.15</ecNumber>
    </recommendedName>
</protein>
<evidence type="ECO:0000256" key="2">
    <source>
        <dbReference type="ARBA" id="ARBA00005866"/>
    </source>
</evidence>
<dbReference type="InterPro" id="IPR011013">
    <property type="entry name" value="Gal_mutarotase_sf_dom"/>
</dbReference>
<dbReference type="PANTHER" id="PTHR11122">
    <property type="entry name" value="APOSPORY-ASSOCIATED PROTEIN C-RELATED"/>
    <property type="match status" value="1"/>
</dbReference>
<dbReference type="Proteomes" id="UP001180840">
    <property type="component" value="Unassembled WGS sequence"/>
</dbReference>
<dbReference type="InterPro" id="IPR008183">
    <property type="entry name" value="Aldose_1/G6P_1-epimerase"/>
</dbReference>
<evidence type="ECO:0000313" key="6">
    <source>
        <dbReference type="Proteomes" id="UP001180840"/>
    </source>
</evidence>
<keyword evidence="4 5" id="KW-0413">Isomerase</keyword>
<name>A0ABU1ZYT9_9CORY</name>
<accession>A0ABU1ZYT9</accession>
<evidence type="ECO:0000256" key="4">
    <source>
        <dbReference type="ARBA" id="ARBA00023235"/>
    </source>
</evidence>
<dbReference type="EMBL" id="JAVDXZ010000001">
    <property type="protein sequence ID" value="MDR7330010.1"/>
    <property type="molecule type" value="Genomic_DNA"/>
</dbReference>
<evidence type="ECO:0000313" key="5">
    <source>
        <dbReference type="EMBL" id="MDR7330010.1"/>
    </source>
</evidence>